<dbReference type="EMBL" id="NBNE01001045">
    <property type="protein sequence ID" value="OWZ15829.1"/>
    <property type="molecule type" value="Genomic_DNA"/>
</dbReference>
<accession>A0A225WFE0</accession>
<keyword evidence="3" id="KW-1185">Reference proteome</keyword>
<evidence type="ECO:0000313" key="2">
    <source>
        <dbReference type="EMBL" id="OWZ15829.1"/>
    </source>
</evidence>
<feature type="compositionally biased region" description="Basic and acidic residues" evidence="1">
    <location>
        <begin position="150"/>
        <end position="161"/>
    </location>
</feature>
<feature type="compositionally biased region" description="Low complexity" evidence="1">
    <location>
        <begin position="8"/>
        <end position="26"/>
    </location>
</feature>
<dbReference type="AlphaFoldDB" id="A0A225WFE0"/>
<gene>
    <name evidence="2" type="ORF">PHMEG_00010458</name>
</gene>
<feature type="region of interest" description="Disordered" evidence="1">
    <location>
        <begin position="1"/>
        <end position="31"/>
    </location>
</feature>
<proteinExistence type="predicted"/>
<evidence type="ECO:0000313" key="3">
    <source>
        <dbReference type="Proteomes" id="UP000198211"/>
    </source>
</evidence>
<name>A0A225WFE0_9STRA</name>
<organism evidence="2 3">
    <name type="scientific">Phytophthora megakarya</name>
    <dbReference type="NCBI Taxonomy" id="4795"/>
    <lineage>
        <taxon>Eukaryota</taxon>
        <taxon>Sar</taxon>
        <taxon>Stramenopiles</taxon>
        <taxon>Oomycota</taxon>
        <taxon>Peronosporomycetes</taxon>
        <taxon>Peronosporales</taxon>
        <taxon>Peronosporaceae</taxon>
        <taxon>Phytophthora</taxon>
    </lineage>
</organism>
<feature type="compositionally biased region" description="Polar residues" evidence="1">
    <location>
        <begin position="118"/>
        <end position="131"/>
    </location>
</feature>
<sequence length="232" mass="24922">MNAPPRTPVSSPVSAATSASPVSTAALTPLSGTTAKNFTVAKYVELQEKKLELEGKKCAEAAKTASPKTVFDGSSVLSTDGGISEEGQLEDEGTSSSPSRDSEPVAGTRRPREADSDASASKRPQSFSDAVSATLEALAITSDPAVVPSEQRDALRTDDSVREPWMPSESVITARYRRTVPPNVISLYVDSRIVDDAEAASKHIEPMTDQRRGHHISHFYEPWYWNSKKTSG</sequence>
<protein>
    <submittedName>
        <fullName evidence="2">Uncharacterized protein</fullName>
    </submittedName>
</protein>
<feature type="region of interest" description="Disordered" evidence="1">
    <location>
        <begin position="60"/>
        <end position="161"/>
    </location>
</feature>
<evidence type="ECO:0000256" key="1">
    <source>
        <dbReference type="SAM" id="MobiDB-lite"/>
    </source>
</evidence>
<dbReference type="Proteomes" id="UP000198211">
    <property type="component" value="Unassembled WGS sequence"/>
</dbReference>
<reference evidence="3" key="1">
    <citation type="submission" date="2017-03" db="EMBL/GenBank/DDBJ databases">
        <title>Phytopthora megakarya and P. palmivora, two closely related causual agents of cacao black pod achieved similar genome size and gene model numbers by different mechanisms.</title>
        <authorList>
            <person name="Ali S."/>
            <person name="Shao J."/>
            <person name="Larry D.J."/>
            <person name="Kronmiller B."/>
            <person name="Shen D."/>
            <person name="Strem M.D."/>
            <person name="Melnick R.L."/>
            <person name="Guiltinan M.J."/>
            <person name="Tyler B.M."/>
            <person name="Meinhardt L.W."/>
            <person name="Bailey B.A."/>
        </authorList>
    </citation>
    <scope>NUCLEOTIDE SEQUENCE [LARGE SCALE GENOMIC DNA]</scope>
    <source>
        <strain evidence="3">zdho120</strain>
    </source>
</reference>
<comment type="caution">
    <text evidence="2">The sequence shown here is derived from an EMBL/GenBank/DDBJ whole genome shotgun (WGS) entry which is preliminary data.</text>
</comment>